<dbReference type="Pfam" id="PF26113">
    <property type="entry name" value="GH16_XgeA"/>
    <property type="match status" value="1"/>
</dbReference>
<dbReference type="OrthoDB" id="192832at2759"/>
<dbReference type="GO" id="GO:0004553">
    <property type="term" value="F:hydrolase activity, hydrolyzing O-glycosyl compounds"/>
    <property type="evidence" value="ECO:0007669"/>
    <property type="project" value="InterPro"/>
</dbReference>
<dbReference type="HOGENOM" id="CLU_016972_0_0_1"/>
<proteinExistence type="predicted"/>
<dbReference type="SUPFAM" id="SSF49899">
    <property type="entry name" value="Concanavalin A-like lectins/glucanases"/>
    <property type="match status" value="1"/>
</dbReference>
<sequence length="415" mass="45678">MSVGRSHRPYGIYSLRFQIVSTWRPLILSTPKYTRLRTKSRSNMISIKSTAGLFALLSFDISQAIDPLVPAYIMVKNYTGPGFYQNFDFFSNHDPSNSFAKYVDLTDANSTGLAGFQSSNNDESDPVYLGVDHQTITPNRRPSVRLEGQDTFNHSLIVADIRHMPCGCGTWPAFWLLGQGADWPSAGEIDIIEGINNRNVSTMALHTKKGVFVANLTSAYAGNTQMAGTFTNLDCNLDSGGTTGCTANASWKNYGAEYNAQGGGVVVTEFTSDAINIWSFPRDSILQDILSGSPNPHPQYNGSQWGPPEAKFVPSVNSSSFDDHFFNLKPIFNTAFCGPWIDGLWNTSECASLAPTCSEYVSNNPPAFSGAYWAIEGIQVYEPLVNTTTFGPTTPRFNPAYTNEHRGRLEDFQTY</sequence>
<dbReference type="InterPro" id="IPR050546">
    <property type="entry name" value="Glycosyl_Hydrlase_16"/>
</dbReference>
<protein>
    <recommendedName>
        <fullName evidence="1">GH16 domain-containing protein</fullName>
    </recommendedName>
</protein>
<dbReference type="AlphaFoldDB" id="A0A0D2ABY0"/>
<dbReference type="InterPro" id="IPR013320">
    <property type="entry name" value="ConA-like_dom_sf"/>
</dbReference>
<organism evidence="2 3">
    <name type="scientific">Exophiala oligosperma</name>
    <dbReference type="NCBI Taxonomy" id="215243"/>
    <lineage>
        <taxon>Eukaryota</taxon>
        <taxon>Fungi</taxon>
        <taxon>Dikarya</taxon>
        <taxon>Ascomycota</taxon>
        <taxon>Pezizomycotina</taxon>
        <taxon>Eurotiomycetes</taxon>
        <taxon>Chaetothyriomycetidae</taxon>
        <taxon>Chaetothyriales</taxon>
        <taxon>Herpotrichiellaceae</taxon>
        <taxon>Exophiala</taxon>
    </lineage>
</organism>
<evidence type="ECO:0000313" key="2">
    <source>
        <dbReference type="EMBL" id="KIW37831.1"/>
    </source>
</evidence>
<dbReference type="PANTHER" id="PTHR10963">
    <property type="entry name" value="GLYCOSYL HYDROLASE-RELATED"/>
    <property type="match status" value="1"/>
</dbReference>
<dbReference type="InterPro" id="IPR000757">
    <property type="entry name" value="Beta-glucanase-like"/>
</dbReference>
<feature type="domain" description="GH16" evidence="1">
    <location>
        <begin position="59"/>
        <end position="349"/>
    </location>
</feature>
<dbReference type="GeneID" id="27361890"/>
<dbReference type="STRING" id="215243.A0A0D2ABY0"/>
<dbReference type="PROSITE" id="PS51762">
    <property type="entry name" value="GH16_2"/>
    <property type="match status" value="1"/>
</dbReference>
<dbReference type="VEuPathDB" id="FungiDB:PV06_09816"/>
<dbReference type="EMBL" id="KN847342">
    <property type="protein sequence ID" value="KIW37831.1"/>
    <property type="molecule type" value="Genomic_DNA"/>
</dbReference>
<gene>
    <name evidence="2" type="ORF">PV06_09816</name>
</gene>
<accession>A0A0D2ABY0</accession>
<dbReference type="RefSeq" id="XP_016258047.1">
    <property type="nucleotide sequence ID" value="XM_016411293.1"/>
</dbReference>
<dbReference type="CDD" id="cd02181">
    <property type="entry name" value="GH16_fungal_Lam16A_glucanase"/>
    <property type="match status" value="1"/>
</dbReference>
<dbReference type="Gene3D" id="2.60.120.200">
    <property type="match status" value="1"/>
</dbReference>
<dbReference type="GO" id="GO:0009251">
    <property type="term" value="P:glucan catabolic process"/>
    <property type="evidence" value="ECO:0007669"/>
    <property type="project" value="TreeGrafter"/>
</dbReference>
<reference evidence="2 3" key="1">
    <citation type="submission" date="2015-01" db="EMBL/GenBank/DDBJ databases">
        <title>The Genome Sequence of Exophiala oligosperma CBS72588.</title>
        <authorList>
            <consortium name="The Broad Institute Genomics Platform"/>
            <person name="Cuomo C."/>
            <person name="de Hoog S."/>
            <person name="Gorbushina A."/>
            <person name="Stielow B."/>
            <person name="Teixiera M."/>
            <person name="Abouelleil A."/>
            <person name="Chapman S.B."/>
            <person name="Priest M."/>
            <person name="Young S.K."/>
            <person name="Wortman J."/>
            <person name="Nusbaum C."/>
            <person name="Birren B."/>
        </authorList>
    </citation>
    <scope>NUCLEOTIDE SEQUENCE [LARGE SCALE GENOMIC DNA]</scope>
    <source>
        <strain evidence="2 3">CBS 72588</strain>
    </source>
</reference>
<name>A0A0D2ABY0_9EURO</name>
<evidence type="ECO:0000313" key="3">
    <source>
        <dbReference type="Proteomes" id="UP000053342"/>
    </source>
</evidence>
<dbReference type="Proteomes" id="UP000053342">
    <property type="component" value="Unassembled WGS sequence"/>
</dbReference>
<evidence type="ECO:0000259" key="1">
    <source>
        <dbReference type="PROSITE" id="PS51762"/>
    </source>
</evidence>
<dbReference type="PANTHER" id="PTHR10963:SF24">
    <property type="entry name" value="GLYCOSIDASE C21B10.07-RELATED"/>
    <property type="match status" value="1"/>
</dbReference>
<keyword evidence="3" id="KW-1185">Reference proteome</keyword>